<comment type="caution">
    <text evidence="2">The sequence shown here is derived from an EMBL/GenBank/DDBJ whole genome shotgun (WGS) entry which is preliminary data.</text>
</comment>
<accession>A0A8J2QE96</accession>
<organism evidence="2 3">
    <name type="scientific">Danaus chrysippus</name>
    <name type="common">African queen</name>
    <dbReference type="NCBI Taxonomy" id="151541"/>
    <lineage>
        <taxon>Eukaryota</taxon>
        <taxon>Metazoa</taxon>
        <taxon>Ecdysozoa</taxon>
        <taxon>Arthropoda</taxon>
        <taxon>Hexapoda</taxon>
        <taxon>Insecta</taxon>
        <taxon>Pterygota</taxon>
        <taxon>Neoptera</taxon>
        <taxon>Endopterygota</taxon>
        <taxon>Lepidoptera</taxon>
        <taxon>Glossata</taxon>
        <taxon>Ditrysia</taxon>
        <taxon>Papilionoidea</taxon>
        <taxon>Nymphalidae</taxon>
        <taxon>Danainae</taxon>
        <taxon>Danaini</taxon>
        <taxon>Danaina</taxon>
        <taxon>Danaus</taxon>
        <taxon>Anosia</taxon>
    </lineage>
</organism>
<proteinExistence type="predicted"/>
<dbReference type="EMBL" id="CAKASE010000046">
    <property type="protein sequence ID" value="CAG9560932.1"/>
    <property type="molecule type" value="Genomic_DNA"/>
</dbReference>
<reference evidence="2" key="1">
    <citation type="submission" date="2021-09" db="EMBL/GenBank/DDBJ databases">
        <authorList>
            <person name="Martin H S."/>
        </authorList>
    </citation>
    <scope>NUCLEOTIDE SEQUENCE</scope>
</reference>
<keyword evidence="3" id="KW-1185">Reference proteome</keyword>
<dbReference type="OrthoDB" id="10556355at2759"/>
<dbReference type="Proteomes" id="UP000789524">
    <property type="component" value="Unassembled WGS sequence"/>
</dbReference>
<evidence type="ECO:0000313" key="2">
    <source>
        <dbReference type="EMBL" id="CAG9560932.1"/>
    </source>
</evidence>
<evidence type="ECO:0000313" key="3">
    <source>
        <dbReference type="Proteomes" id="UP000789524"/>
    </source>
</evidence>
<name>A0A8J2QE96_9NEOP</name>
<feature type="compositionally biased region" description="Low complexity" evidence="1">
    <location>
        <begin position="19"/>
        <end position="28"/>
    </location>
</feature>
<protein>
    <submittedName>
        <fullName evidence="2">(African queen) hypothetical protein</fullName>
    </submittedName>
</protein>
<feature type="region of interest" description="Disordered" evidence="1">
    <location>
        <begin position="17"/>
        <end position="45"/>
    </location>
</feature>
<sequence length="77" mass="8498">MARITVTSGVWIDVDRRCGSTTSGSTTSLPPPPHTHTFTLSPTAPDYCNRIPPRVHEVRSSRAPPIDNHPLFMVMQT</sequence>
<evidence type="ECO:0000256" key="1">
    <source>
        <dbReference type="SAM" id="MobiDB-lite"/>
    </source>
</evidence>
<dbReference type="AlphaFoldDB" id="A0A8J2QE96"/>
<feature type="region of interest" description="Disordered" evidence="1">
    <location>
        <begin position="58"/>
        <end position="77"/>
    </location>
</feature>
<gene>
    <name evidence="2" type="ORF">DCHRY22_LOCUS2520</name>
</gene>